<dbReference type="InterPro" id="IPR027443">
    <property type="entry name" value="IPNS-like_sf"/>
</dbReference>
<feature type="compositionally biased region" description="Low complexity" evidence="7">
    <location>
        <begin position="125"/>
        <end position="134"/>
    </location>
</feature>
<dbReference type="EMBL" id="CM017713">
    <property type="protein sequence ID" value="TYG36396.1"/>
    <property type="molecule type" value="Genomic_DNA"/>
</dbReference>
<evidence type="ECO:0000313" key="11">
    <source>
        <dbReference type="Proteomes" id="UP000323506"/>
    </source>
</evidence>
<dbReference type="Proteomes" id="UP000323506">
    <property type="component" value="Chromosome D13"/>
</dbReference>
<feature type="domain" description="Fe2OG dioxygenase" evidence="9">
    <location>
        <begin position="429"/>
        <end position="532"/>
    </location>
</feature>
<evidence type="ECO:0000256" key="1">
    <source>
        <dbReference type="ARBA" id="ARBA00008056"/>
    </source>
</evidence>
<evidence type="ECO:0000313" key="10">
    <source>
        <dbReference type="EMBL" id="TYG36396.1"/>
    </source>
</evidence>
<protein>
    <recommendedName>
        <fullName evidence="12">Fe2OG dioxygenase domain-containing protein</fullName>
    </recommendedName>
</protein>
<dbReference type="Pfam" id="PF13696">
    <property type="entry name" value="zf-CCHC_2"/>
    <property type="match status" value="1"/>
</dbReference>
<dbReference type="SUPFAM" id="SSF51197">
    <property type="entry name" value="Clavaminate synthase-like"/>
    <property type="match status" value="1"/>
</dbReference>
<dbReference type="InterPro" id="IPR025829">
    <property type="entry name" value="Zn_knuckle_CX2CX3GHX4C"/>
</dbReference>
<dbReference type="PANTHER" id="PTHR47991">
    <property type="entry name" value="OXOGLUTARATE/IRON-DEPENDENT DIOXYGENASE"/>
    <property type="match status" value="1"/>
</dbReference>
<evidence type="ECO:0000256" key="7">
    <source>
        <dbReference type="SAM" id="MobiDB-lite"/>
    </source>
</evidence>
<name>A0A5D1ZXJ2_GOSDA</name>
<keyword evidence="3 6" id="KW-0863">Zinc-finger</keyword>
<organism evidence="10 11">
    <name type="scientific">Gossypium darwinii</name>
    <name type="common">Darwin's cotton</name>
    <name type="synonym">Gossypium barbadense var. darwinii</name>
    <dbReference type="NCBI Taxonomy" id="34276"/>
    <lineage>
        <taxon>Eukaryota</taxon>
        <taxon>Viridiplantae</taxon>
        <taxon>Streptophyta</taxon>
        <taxon>Embryophyta</taxon>
        <taxon>Tracheophyta</taxon>
        <taxon>Spermatophyta</taxon>
        <taxon>Magnoliopsida</taxon>
        <taxon>eudicotyledons</taxon>
        <taxon>Gunneridae</taxon>
        <taxon>Pentapetalae</taxon>
        <taxon>rosids</taxon>
        <taxon>malvids</taxon>
        <taxon>Malvales</taxon>
        <taxon>Malvaceae</taxon>
        <taxon>Malvoideae</taxon>
        <taxon>Gossypium</taxon>
    </lineage>
</organism>
<dbReference type="InterPro" id="IPR026992">
    <property type="entry name" value="DIOX_N"/>
</dbReference>
<feature type="compositionally biased region" description="Pro residues" evidence="7">
    <location>
        <begin position="225"/>
        <end position="240"/>
    </location>
</feature>
<feature type="domain" description="CCHC-type" evidence="8">
    <location>
        <begin position="159"/>
        <end position="174"/>
    </location>
</feature>
<evidence type="ECO:0000256" key="3">
    <source>
        <dbReference type="ARBA" id="ARBA00022771"/>
    </source>
</evidence>
<dbReference type="PROSITE" id="PS50158">
    <property type="entry name" value="ZF_CCHC"/>
    <property type="match status" value="1"/>
</dbReference>
<evidence type="ECO:0000259" key="9">
    <source>
        <dbReference type="PROSITE" id="PS51471"/>
    </source>
</evidence>
<dbReference type="Gene3D" id="4.10.60.10">
    <property type="entry name" value="Zinc finger, CCHC-type"/>
    <property type="match status" value="1"/>
</dbReference>
<keyword evidence="5" id="KW-0408">Iron</keyword>
<feature type="region of interest" description="Disordered" evidence="7">
    <location>
        <begin position="222"/>
        <end position="249"/>
    </location>
</feature>
<evidence type="ECO:0008006" key="12">
    <source>
        <dbReference type="Google" id="ProtNLM"/>
    </source>
</evidence>
<dbReference type="AlphaFoldDB" id="A0A5D1ZXJ2"/>
<dbReference type="InterPro" id="IPR005123">
    <property type="entry name" value="Oxoglu/Fe-dep_dioxygenase_dom"/>
</dbReference>
<comment type="similarity">
    <text evidence="1">Belongs to the iron/ascorbate-dependent oxidoreductase family.</text>
</comment>
<feature type="region of interest" description="Disordered" evidence="7">
    <location>
        <begin position="70"/>
        <end position="149"/>
    </location>
</feature>
<dbReference type="InterPro" id="IPR001878">
    <property type="entry name" value="Znf_CCHC"/>
</dbReference>
<evidence type="ECO:0000256" key="2">
    <source>
        <dbReference type="ARBA" id="ARBA00022723"/>
    </source>
</evidence>
<dbReference type="Pfam" id="PF03171">
    <property type="entry name" value="2OG-FeII_Oxy"/>
    <property type="match status" value="1"/>
</dbReference>
<keyword evidence="2" id="KW-0479">Metal-binding</keyword>
<evidence type="ECO:0000256" key="4">
    <source>
        <dbReference type="ARBA" id="ARBA00022833"/>
    </source>
</evidence>
<dbReference type="GO" id="GO:0008270">
    <property type="term" value="F:zinc ion binding"/>
    <property type="evidence" value="ECO:0007669"/>
    <property type="project" value="UniProtKB-KW"/>
</dbReference>
<evidence type="ECO:0000256" key="5">
    <source>
        <dbReference type="ARBA" id="ARBA00023004"/>
    </source>
</evidence>
<evidence type="ECO:0000256" key="6">
    <source>
        <dbReference type="PROSITE-ProRule" id="PRU00047"/>
    </source>
</evidence>
<dbReference type="GO" id="GO:0003676">
    <property type="term" value="F:nucleic acid binding"/>
    <property type="evidence" value="ECO:0007669"/>
    <property type="project" value="InterPro"/>
</dbReference>
<gene>
    <name evidence="10" type="ORF">ES288_D13G062200v1</name>
</gene>
<feature type="compositionally biased region" description="Basic and acidic residues" evidence="7">
    <location>
        <begin position="70"/>
        <end position="82"/>
    </location>
</feature>
<dbReference type="Gene3D" id="2.60.120.330">
    <property type="entry name" value="B-lactam Antibiotic, Isopenicillin N Synthase, Chain"/>
    <property type="match status" value="1"/>
</dbReference>
<dbReference type="SMART" id="SM00343">
    <property type="entry name" value="ZnF_C2HC"/>
    <property type="match status" value="1"/>
</dbReference>
<sequence>MTVTEYEREFVRLSKYAREFVSTEANMCKRFKDGLNDDIRLSVGVLGIKEFAVLVERAYKVEDLLEEKEKGKDEVEVQDTKKRQMSKSFQFTSKRPRELSSGSNFPARYSSRSRSRRFEGSRAQTTTVTSTGSTRPSKPECPQCGRRHPGECRASENLCFRCGAPDHFIRDCPETVKREVIPSARSRNVSTRGRPQRNPGVGANNRGMYDVYLAHVYLATTAPTGSPPSPPSLTHPPPPRKLTSVKALSESPGLSSIPSIYTFPKQPNHEPVSDTKEPIPTIDFSLLISSNPDERSKTIRELGKACRDWGFFMVTNHGVPERMMKAMIEVCREFFELTEEEKGECEGKHVLDPIRYGTSFNPSVDKILYWRDYLKIFQHPAFHSPSNPPSFSEIALEYSKRTRGVMKEIVRGISESLGLEDKYIEKASRLENCLQIMVANLYPPCPQPELAMGLAAHTDHGLLTLLIQNDTVGLQVLHKDKWVNIHPIPNSFLVNIGDHIEILSNGKYKSVLHRAVVNDRDVRISIALAHGPAADVAVNPAPMLLEDGQNPLAYPAIKYKEYVELQQSSKLDGKSYLEHIRNRGI</sequence>
<accession>A0A5D1ZXJ2</accession>
<evidence type="ECO:0000259" key="8">
    <source>
        <dbReference type="PROSITE" id="PS50158"/>
    </source>
</evidence>
<dbReference type="InterPro" id="IPR044861">
    <property type="entry name" value="IPNS-like_FE2OG_OXY"/>
</dbReference>
<dbReference type="PROSITE" id="PS51471">
    <property type="entry name" value="FE2OG_OXY"/>
    <property type="match status" value="1"/>
</dbReference>
<dbReference type="FunFam" id="2.60.120.330:FF:000134">
    <property type="entry name" value="Uncharacterized protein"/>
    <property type="match status" value="1"/>
</dbReference>
<proteinExistence type="inferred from homology"/>
<dbReference type="InterPro" id="IPR050295">
    <property type="entry name" value="Plant_2OG-oxidoreductases"/>
</dbReference>
<keyword evidence="11" id="KW-1185">Reference proteome</keyword>
<keyword evidence="4" id="KW-0862">Zinc</keyword>
<reference evidence="10 11" key="1">
    <citation type="submission" date="2019-06" db="EMBL/GenBank/DDBJ databases">
        <title>WGS assembly of Gossypium darwinii.</title>
        <authorList>
            <person name="Chen Z.J."/>
            <person name="Sreedasyam A."/>
            <person name="Ando A."/>
            <person name="Song Q."/>
            <person name="De L."/>
            <person name="Hulse-Kemp A."/>
            <person name="Ding M."/>
            <person name="Ye W."/>
            <person name="Kirkbride R."/>
            <person name="Jenkins J."/>
            <person name="Plott C."/>
            <person name="Lovell J."/>
            <person name="Lin Y.-M."/>
            <person name="Vaughn R."/>
            <person name="Liu B."/>
            <person name="Li W."/>
            <person name="Simpson S."/>
            <person name="Scheffler B."/>
            <person name="Saski C."/>
            <person name="Grover C."/>
            <person name="Hu G."/>
            <person name="Conover J."/>
            <person name="Carlson J."/>
            <person name="Shu S."/>
            <person name="Boston L."/>
            <person name="Williams M."/>
            <person name="Peterson D."/>
            <person name="Mcgee K."/>
            <person name="Jones D."/>
            <person name="Wendel J."/>
            <person name="Stelly D."/>
            <person name="Grimwood J."/>
            <person name="Schmutz J."/>
        </authorList>
    </citation>
    <scope>NUCLEOTIDE SEQUENCE [LARGE SCALE GENOMIC DNA]</scope>
    <source>
        <strain evidence="10">1808015.09</strain>
    </source>
</reference>
<dbReference type="Pfam" id="PF14226">
    <property type="entry name" value="DIOX_N"/>
    <property type="match status" value="1"/>
</dbReference>